<dbReference type="Proteomes" id="UP001229355">
    <property type="component" value="Chromosome 1"/>
</dbReference>
<feature type="domain" description="NAD-dependent epimerase/dehydratase" evidence="1">
    <location>
        <begin position="4"/>
        <end position="232"/>
    </location>
</feature>
<dbReference type="EMBL" id="CP120373">
    <property type="protein sequence ID" value="WEX89257.1"/>
    <property type="molecule type" value="Genomic_DNA"/>
</dbReference>
<dbReference type="Gene3D" id="3.40.50.720">
    <property type="entry name" value="NAD(P)-binding Rossmann-like Domain"/>
    <property type="match status" value="1"/>
</dbReference>
<accession>A0ABY8DGB6</accession>
<dbReference type="InterPro" id="IPR001509">
    <property type="entry name" value="Epimerase_deHydtase"/>
</dbReference>
<dbReference type="Pfam" id="PF01370">
    <property type="entry name" value="Epimerase"/>
    <property type="match status" value="1"/>
</dbReference>
<evidence type="ECO:0000313" key="2">
    <source>
        <dbReference type="EMBL" id="WEX89257.1"/>
    </source>
</evidence>
<dbReference type="SUPFAM" id="SSF51735">
    <property type="entry name" value="NAD(P)-binding Rossmann-fold domains"/>
    <property type="match status" value="1"/>
</dbReference>
<organism evidence="2 3">
    <name type="scientific">Sinorhizobium garamanticum</name>
    <dbReference type="NCBI Taxonomy" id="680247"/>
    <lineage>
        <taxon>Bacteria</taxon>
        <taxon>Pseudomonadati</taxon>
        <taxon>Pseudomonadota</taxon>
        <taxon>Alphaproteobacteria</taxon>
        <taxon>Hyphomicrobiales</taxon>
        <taxon>Rhizobiaceae</taxon>
        <taxon>Sinorhizobium/Ensifer group</taxon>
        <taxon>Sinorhizobium</taxon>
    </lineage>
</organism>
<sequence length="309" mass="33039">MTRVLVSGGTGFVGRFIVEHLIAHAYKVTVAGRMPPATGFFSQPVAYVPLRLDPDADQISAFDDIYYFVHAAFEHVEGKYRGGEGADPEGFRRVNLDGSVRLFDEARAAGVRRCVFLSSRAVYGKTPAPVYDETSPAVPDTLYGTVKLACEDALKAMTSHGFATTSLRVTGVYGPAGVGRKHKWSSLFADYLAGKAVPPRAGTEVHGDDVAAAVRLVLEAETVKVSGKVFNVSDVLTDNREILSILQKATGCSHPLPPAAETPAFKEMSTDRLRALGWTPGGPERLAATIRELAEYGTANAGDSPSPRV</sequence>
<keyword evidence="3" id="KW-1185">Reference proteome</keyword>
<dbReference type="PANTHER" id="PTHR43245">
    <property type="entry name" value="BIFUNCTIONAL POLYMYXIN RESISTANCE PROTEIN ARNA"/>
    <property type="match status" value="1"/>
</dbReference>
<dbReference type="CDD" id="cd08946">
    <property type="entry name" value="SDR_e"/>
    <property type="match status" value="1"/>
</dbReference>
<gene>
    <name evidence="2" type="ORF">PZN02_001817</name>
</gene>
<protein>
    <submittedName>
        <fullName evidence="2">NAD(P)-dependent oxidoreductase</fullName>
    </submittedName>
</protein>
<dbReference type="RefSeq" id="WP_280661235.1">
    <property type="nucleotide sequence ID" value="NZ_CP120373.1"/>
</dbReference>
<evidence type="ECO:0000259" key="1">
    <source>
        <dbReference type="Pfam" id="PF01370"/>
    </source>
</evidence>
<evidence type="ECO:0000313" key="3">
    <source>
        <dbReference type="Proteomes" id="UP001229355"/>
    </source>
</evidence>
<dbReference type="InterPro" id="IPR050177">
    <property type="entry name" value="Lipid_A_modif_metabolic_enz"/>
</dbReference>
<proteinExistence type="predicted"/>
<name>A0ABY8DGB6_9HYPH</name>
<reference evidence="2 3" key="1">
    <citation type="submission" date="2023-03" db="EMBL/GenBank/DDBJ databases">
        <authorList>
            <person name="Kaur S."/>
            <person name="Espinosa-Saiz D."/>
            <person name="Velazquez E."/>
            <person name="Menendez E."/>
            <person name="diCenzo G.C."/>
        </authorList>
    </citation>
    <scope>NUCLEOTIDE SEQUENCE [LARGE SCALE GENOMIC DNA]</scope>
    <source>
        <strain evidence="2 3">LMG 24692</strain>
    </source>
</reference>
<dbReference type="InterPro" id="IPR036291">
    <property type="entry name" value="NAD(P)-bd_dom_sf"/>
</dbReference>